<gene>
    <name evidence="1" type="ORF">T01_8204</name>
</gene>
<dbReference type="EMBL" id="JYDH01000010">
    <property type="protein sequence ID" value="KRY41049.1"/>
    <property type="molecule type" value="Genomic_DNA"/>
</dbReference>
<proteinExistence type="predicted"/>
<keyword evidence="2" id="KW-1185">Reference proteome</keyword>
<dbReference type="Proteomes" id="UP000054776">
    <property type="component" value="Unassembled WGS sequence"/>
</dbReference>
<name>A0A0V1BV75_TRISP</name>
<protein>
    <submittedName>
        <fullName evidence="1">Uncharacterized protein</fullName>
    </submittedName>
</protein>
<reference evidence="1 2" key="1">
    <citation type="submission" date="2015-01" db="EMBL/GenBank/DDBJ databases">
        <title>Evolution of Trichinella species and genotypes.</title>
        <authorList>
            <person name="Korhonen P.K."/>
            <person name="Edoardo P."/>
            <person name="Giuseppe L.R."/>
            <person name="Gasser R.B."/>
        </authorList>
    </citation>
    <scope>NUCLEOTIDE SEQUENCE [LARGE SCALE GENOMIC DNA]</scope>
    <source>
        <strain evidence="1">ISS3</strain>
    </source>
</reference>
<dbReference type="InParanoid" id="A0A0V1BV75"/>
<sequence>MAIYDKEVEASAESSTVSRSVSRFYMCEGHNVLQSGLHDNKISFQEHLVLIWNSAHNQYPVLRIGP</sequence>
<accession>A0A0V1BV75</accession>
<dbReference type="AlphaFoldDB" id="A0A0V1BV75"/>
<evidence type="ECO:0000313" key="1">
    <source>
        <dbReference type="EMBL" id="KRY41049.1"/>
    </source>
</evidence>
<comment type="caution">
    <text evidence="1">The sequence shown here is derived from an EMBL/GenBank/DDBJ whole genome shotgun (WGS) entry which is preliminary data.</text>
</comment>
<evidence type="ECO:0000313" key="2">
    <source>
        <dbReference type="Proteomes" id="UP000054776"/>
    </source>
</evidence>
<organism evidence="1 2">
    <name type="scientific">Trichinella spiralis</name>
    <name type="common">Trichina worm</name>
    <dbReference type="NCBI Taxonomy" id="6334"/>
    <lineage>
        <taxon>Eukaryota</taxon>
        <taxon>Metazoa</taxon>
        <taxon>Ecdysozoa</taxon>
        <taxon>Nematoda</taxon>
        <taxon>Enoplea</taxon>
        <taxon>Dorylaimia</taxon>
        <taxon>Trichinellida</taxon>
        <taxon>Trichinellidae</taxon>
        <taxon>Trichinella</taxon>
    </lineage>
</organism>